<feature type="compositionally biased region" description="Basic and acidic residues" evidence="1">
    <location>
        <begin position="12"/>
        <end position="27"/>
    </location>
</feature>
<name>N6XBW0_9ACTO</name>
<dbReference type="PATRIC" id="fig|888050.3.peg.697"/>
<feature type="region of interest" description="Disordered" evidence="1">
    <location>
        <begin position="1"/>
        <end position="49"/>
    </location>
</feature>
<gene>
    <name evidence="2" type="ORF">HMPREF9004_0727</name>
</gene>
<evidence type="ECO:0000256" key="1">
    <source>
        <dbReference type="SAM" id="MobiDB-lite"/>
    </source>
</evidence>
<evidence type="ECO:0000313" key="2">
    <source>
        <dbReference type="EMBL" id="ENO18678.1"/>
    </source>
</evidence>
<reference evidence="2 3" key="1">
    <citation type="submission" date="2013-03" db="EMBL/GenBank/DDBJ databases">
        <title>Reference genome for the Human Microbiome Project.</title>
        <authorList>
            <person name="Aqrawi P."/>
            <person name="Ayvaz T."/>
            <person name="Bess C."/>
            <person name="Blankenburg K."/>
            <person name="Coyle M."/>
            <person name="Deng J."/>
            <person name="Forbes L."/>
            <person name="Fowler G."/>
            <person name="Francisco L."/>
            <person name="Fu Q."/>
            <person name="Gibbs R."/>
            <person name="Gross S."/>
            <person name="Gubbala S."/>
            <person name="Hale W."/>
            <person name="Hemphill L."/>
            <person name="Highlander S."/>
            <person name="Hirani K."/>
            <person name="Jackson L."/>
            <person name="Jakkamsetti A."/>
            <person name="Javaid M."/>
            <person name="Jayaseelan J.C."/>
            <person name="Jiang H."/>
            <person name="Joshi V."/>
            <person name="Korchina V."/>
            <person name="Kovar C."/>
            <person name="Lara F."/>
            <person name="Lee S."/>
            <person name="Liu Y."/>
            <person name="Mata R."/>
            <person name="Mathew T."/>
            <person name="Munidasa M."/>
            <person name="Muzny D."/>
            <person name="Nazareth L."/>
            <person name="Ngo R."/>
            <person name="Nguyen L."/>
            <person name="Nguyen N."/>
            <person name="Okwuonu G."/>
            <person name="Ongeri F."/>
            <person name="Palculict T."/>
            <person name="Patil S."/>
            <person name="Petrosino J."/>
            <person name="Pham C."/>
            <person name="Pham P."/>
            <person name="Pu L.-L."/>
            <person name="Qin X."/>
            <person name="Qu J."/>
            <person name="Reid J."/>
            <person name="Ross M."/>
            <person name="Ruth R."/>
            <person name="Saada N."/>
            <person name="San Lucas F."/>
            <person name="Santibanez J."/>
            <person name="Shang Y."/>
            <person name="Simmons D."/>
            <person name="Song X.-Z."/>
            <person name="Tang L.-Y."/>
            <person name="Thornton R."/>
            <person name="Warren J."/>
            <person name="Weissenberger G."/>
            <person name="Wilczek-Boney K."/>
            <person name="Worley K."/>
            <person name="Youmans B."/>
            <person name="Zhang J."/>
            <person name="Zhang L."/>
            <person name="Zhao Z."/>
            <person name="Zhou C."/>
            <person name="Zhu D."/>
            <person name="Zhu Y."/>
        </authorList>
    </citation>
    <scope>NUCLEOTIDE SEQUENCE [LARGE SCALE GENOMIC DNA]</scope>
    <source>
        <strain evidence="2 3">F0333</strain>
    </source>
</reference>
<evidence type="ECO:0000313" key="3">
    <source>
        <dbReference type="Proteomes" id="UP000013015"/>
    </source>
</evidence>
<protein>
    <submittedName>
        <fullName evidence="2">Uncharacterized protein</fullName>
    </submittedName>
</protein>
<sequence length="49" mass="5452">MLQSSASGGVERTLEETSRKETSEKRSVVPLLKMNTRHVGGEYGSFPRQ</sequence>
<dbReference type="Proteomes" id="UP000013015">
    <property type="component" value="Unassembled WGS sequence"/>
</dbReference>
<organism evidence="2 3">
    <name type="scientific">Schaalia cardiffensis F0333</name>
    <dbReference type="NCBI Taxonomy" id="888050"/>
    <lineage>
        <taxon>Bacteria</taxon>
        <taxon>Bacillati</taxon>
        <taxon>Actinomycetota</taxon>
        <taxon>Actinomycetes</taxon>
        <taxon>Actinomycetales</taxon>
        <taxon>Actinomycetaceae</taxon>
        <taxon>Schaalia</taxon>
    </lineage>
</organism>
<proteinExistence type="predicted"/>
<keyword evidence="3" id="KW-1185">Reference proteome</keyword>
<dbReference type="EMBL" id="AQHZ01000010">
    <property type="protein sequence ID" value="ENO18678.1"/>
    <property type="molecule type" value="Genomic_DNA"/>
</dbReference>
<dbReference type="AlphaFoldDB" id="N6XBW0"/>
<dbReference type="STRING" id="888050.HMPREF9004_0727"/>
<accession>N6XBW0</accession>
<comment type="caution">
    <text evidence="2">The sequence shown here is derived from an EMBL/GenBank/DDBJ whole genome shotgun (WGS) entry which is preliminary data.</text>
</comment>
<dbReference type="HOGENOM" id="CLU_3131273_0_0_11"/>